<comment type="caution">
    <text evidence="3">The sequence shown here is derived from an EMBL/GenBank/DDBJ whole genome shotgun (WGS) entry which is preliminary data.</text>
</comment>
<dbReference type="InterPro" id="IPR050585">
    <property type="entry name" value="Xaa-Pro_dipeptidyl-ppase/CocE"/>
</dbReference>
<dbReference type="InterPro" id="IPR005674">
    <property type="entry name" value="CocE/Ser_esterase"/>
</dbReference>
<accession>A0ABP4UG81</accession>
<dbReference type="SUPFAM" id="SSF49785">
    <property type="entry name" value="Galactose-binding domain-like"/>
    <property type="match status" value="1"/>
</dbReference>
<name>A0ABP4UG81_9MICO</name>
<dbReference type="Proteomes" id="UP001501690">
    <property type="component" value="Unassembled WGS sequence"/>
</dbReference>
<evidence type="ECO:0000256" key="1">
    <source>
        <dbReference type="ARBA" id="ARBA00022801"/>
    </source>
</evidence>
<dbReference type="Pfam" id="PF08530">
    <property type="entry name" value="PepX_C"/>
    <property type="match status" value="1"/>
</dbReference>
<dbReference type="NCBIfam" id="TIGR00976">
    <property type="entry name" value="CocE_NonD"/>
    <property type="match status" value="2"/>
</dbReference>
<keyword evidence="4" id="KW-1185">Reference proteome</keyword>
<reference evidence="4" key="1">
    <citation type="journal article" date="2019" name="Int. J. Syst. Evol. Microbiol.">
        <title>The Global Catalogue of Microorganisms (GCM) 10K type strain sequencing project: providing services to taxonomists for standard genome sequencing and annotation.</title>
        <authorList>
            <consortium name="The Broad Institute Genomics Platform"/>
            <consortium name="The Broad Institute Genome Sequencing Center for Infectious Disease"/>
            <person name="Wu L."/>
            <person name="Ma J."/>
        </authorList>
    </citation>
    <scope>NUCLEOTIDE SEQUENCE [LARGE SCALE GENOMIC DNA]</scope>
    <source>
        <strain evidence="4">JCM 15577</strain>
    </source>
</reference>
<dbReference type="EMBL" id="BAAAPL010000002">
    <property type="protein sequence ID" value="GAA1705070.1"/>
    <property type="molecule type" value="Genomic_DNA"/>
</dbReference>
<dbReference type="Gene3D" id="2.60.120.260">
    <property type="entry name" value="Galactose-binding domain-like"/>
    <property type="match status" value="1"/>
</dbReference>
<dbReference type="PANTHER" id="PTHR43056:SF10">
    <property type="entry name" value="COCE_NOND FAMILY, PUTATIVE (AFU_ORTHOLOGUE AFUA_7G00600)-RELATED"/>
    <property type="match status" value="1"/>
</dbReference>
<dbReference type="InterPro" id="IPR029058">
    <property type="entry name" value="AB_hydrolase_fold"/>
</dbReference>
<dbReference type="SUPFAM" id="SSF53474">
    <property type="entry name" value="alpha/beta-Hydrolases"/>
    <property type="match status" value="1"/>
</dbReference>
<dbReference type="SMART" id="SM00939">
    <property type="entry name" value="PepX_C"/>
    <property type="match status" value="1"/>
</dbReference>
<feature type="domain" description="Xaa-Pro dipeptidyl-peptidase C-terminal" evidence="2">
    <location>
        <begin position="293"/>
        <end position="531"/>
    </location>
</feature>
<dbReference type="InterPro" id="IPR000383">
    <property type="entry name" value="Xaa-Pro-like_dom"/>
</dbReference>
<dbReference type="PANTHER" id="PTHR43056">
    <property type="entry name" value="PEPTIDASE S9 PROLYL OLIGOPEPTIDASE"/>
    <property type="match status" value="1"/>
</dbReference>
<dbReference type="Gene3D" id="1.10.3020.20">
    <property type="match status" value="1"/>
</dbReference>
<sequence>MVSNAAPEWVVENNVAVPTRDGANLRVNVYRPTGTEPVPVILSAHPYGKDAIPANTRSGRGINRQYRIMPQPETVHCSAWTGWEAPDPAFWVPRGYAVINADARGAGASDGTGELFSAQEADDYEDLISWAGTQPWSTGKVGLEGVSYLALSQYGVASRNPEHLAAICPWEGFTDLYRDFVWPGGVRENGFSVMWAVLTSRAARLTPPLRRALAAHPTRDAWYRERTPEIEKIAVPMLVCGSFSDHNLHSRGSFEAFRRVGEAAADPAPKWLYTHRGGKWSTYYGQEAAQVRARFFDHTLRGLDNGWDALPSVRLAVHETGAAPAAVSGEASWPPAGLTVRELCLDVASGTLSEGSVLTPAASRLRLRGPGLEWRWRLAEDTDIIGPAALRLFLSVEGCPDLSLFVGLRKISAGQVVPFEGSFGFDRAWMSYGWQRAGYRAPDPNLATPLLPVHRFDDLTRLSPGDVVPVDIELREHATRMRAGDELRLVVRGKWHHSRNPFTGQFPAGYRAQRRGAAVIHTGPDNPALLRVLTRPTPGEDAAAGDPWLG</sequence>
<evidence type="ECO:0000313" key="4">
    <source>
        <dbReference type="Proteomes" id="UP001501690"/>
    </source>
</evidence>
<dbReference type="GO" id="GO:0016787">
    <property type="term" value="F:hydrolase activity"/>
    <property type="evidence" value="ECO:0007669"/>
    <property type="project" value="UniProtKB-KW"/>
</dbReference>
<dbReference type="InterPro" id="IPR013736">
    <property type="entry name" value="Xaa-Pro_dipept_C"/>
</dbReference>
<dbReference type="Gene3D" id="3.40.50.1820">
    <property type="entry name" value="alpha/beta hydrolase"/>
    <property type="match status" value="1"/>
</dbReference>
<evidence type="ECO:0000313" key="3">
    <source>
        <dbReference type="EMBL" id="GAA1705070.1"/>
    </source>
</evidence>
<gene>
    <name evidence="3" type="ORF">GCM10009808_23810</name>
</gene>
<organism evidence="3 4">
    <name type="scientific">Microbacterium sediminicola</name>
    <dbReference type="NCBI Taxonomy" id="415210"/>
    <lineage>
        <taxon>Bacteria</taxon>
        <taxon>Bacillati</taxon>
        <taxon>Actinomycetota</taxon>
        <taxon>Actinomycetes</taxon>
        <taxon>Micrococcales</taxon>
        <taxon>Microbacteriaceae</taxon>
        <taxon>Microbacterium</taxon>
    </lineage>
</organism>
<evidence type="ECO:0000259" key="2">
    <source>
        <dbReference type="SMART" id="SM00939"/>
    </source>
</evidence>
<dbReference type="Pfam" id="PF02129">
    <property type="entry name" value="Peptidase_S15"/>
    <property type="match status" value="1"/>
</dbReference>
<protein>
    <submittedName>
        <fullName evidence="3">CocE/NonD family hydrolase</fullName>
    </submittedName>
</protein>
<proteinExistence type="predicted"/>
<dbReference type="InterPro" id="IPR008979">
    <property type="entry name" value="Galactose-bd-like_sf"/>
</dbReference>
<keyword evidence="1 3" id="KW-0378">Hydrolase</keyword>